<keyword evidence="8" id="KW-0411">Iron-sulfur</keyword>
<sequence>MDAVGSNIVLQHRTGELFRCIPKMNDDVNEEWISDKTRFAIDGLKYQRLVAPMAKVGGQLVESTWEEVLFRVAEKLRQASGTSMAAIVGTLNDAESTIALKDLFNKFNSEHVYTEGDFPIESGGFDLRSNYLLNDRLASVENCDALLLVGTNPRYEAPVFNARIRKAFLHTDIEIGVVGSHVDLTYDYEYLGDQADVIDDLLSGKSEFSKKLSAAQRPLIVVGVDALKGDQDGGALLGKLQRLAEKVRGQNKETKVLNILHRSAGQVAALDLGLKPASALESVKKSIKLVYLLGADELKFKRSDFADNAFIIYQGHHGDAGAEIADVILPGGAYTEKDGTYVNTEGRAQKAYPAVLPPGDARTDWKIIRAVSEVAGKTLPYDSIQEIRNRLSQIAPHLTRYGIAEESGFLKQALELGAQDILLRGNKSLATKQKSLEDFWLTNTITRASPTMAECVRAARQHQQNPHLDPLTLSASI</sequence>
<dbReference type="PANTHER" id="PTHR43105:SF13">
    <property type="entry name" value="NADH-UBIQUINONE OXIDOREDUCTASE 75 KDA SUBUNIT, MITOCHONDRIAL"/>
    <property type="match status" value="1"/>
</dbReference>
<evidence type="ECO:0000259" key="11">
    <source>
        <dbReference type="PROSITE" id="PS51669"/>
    </source>
</evidence>
<keyword evidence="12" id="KW-1185">Reference proteome</keyword>
<reference evidence="13" key="1">
    <citation type="submission" date="2022-11" db="UniProtKB">
        <authorList>
            <consortium name="WormBaseParasite"/>
        </authorList>
    </citation>
    <scope>IDENTIFICATION</scope>
</reference>
<feature type="domain" description="4Fe-4S Mo/W bis-MGD-type" evidence="11">
    <location>
        <begin position="1"/>
        <end position="48"/>
    </location>
</feature>
<keyword evidence="5" id="KW-0479">Metal-binding</keyword>
<evidence type="ECO:0000256" key="4">
    <source>
        <dbReference type="ARBA" id="ARBA00022485"/>
    </source>
</evidence>
<evidence type="ECO:0000256" key="3">
    <source>
        <dbReference type="ARBA" id="ARBA00013888"/>
    </source>
</evidence>
<dbReference type="InterPro" id="IPR006963">
    <property type="entry name" value="Mopterin_OxRdtase_4Fe-4S_dom"/>
</dbReference>
<dbReference type="GO" id="GO:0016020">
    <property type="term" value="C:membrane"/>
    <property type="evidence" value="ECO:0007669"/>
    <property type="project" value="TreeGrafter"/>
</dbReference>
<evidence type="ECO:0000256" key="6">
    <source>
        <dbReference type="ARBA" id="ARBA00022967"/>
    </source>
</evidence>
<dbReference type="PROSITE" id="PS51669">
    <property type="entry name" value="4FE4S_MOW_BIS_MGD"/>
    <property type="match status" value="1"/>
</dbReference>
<comment type="cofactor">
    <cofactor evidence="1">
        <name>[4Fe-4S] cluster</name>
        <dbReference type="ChEBI" id="CHEBI:49883"/>
    </cofactor>
</comment>
<dbReference type="AlphaFoldDB" id="A0A914DSF9"/>
<dbReference type="PANTHER" id="PTHR43105">
    <property type="entry name" value="RESPIRATORY NITRATE REDUCTASE"/>
    <property type="match status" value="1"/>
</dbReference>
<evidence type="ECO:0000256" key="10">
    <source>
        <dbReference type="ARBA" id="ARBA00034078"/>
    </source>
</evidence>
<dbReference type="InterPro" id="IPR015405">
    <property type="entry name" value="NDUFS1-like_C"/>
</dbReference>
<evidence type="ECO:0000256" key="8">
    <source>
        <dbReference type="ARBA" id="ARBA00023014"/>
    </source>
</evidence>
<comment type="similarity">
    <text evidence="2">Belongs to the complex I 75 kDa subunit family.</text>
</comment>
<dbReference type="GO" id="GO:0051539">
    <property type="term" value="F:4 iron, 4 sulfur cluster binding"/>
    <property type="evidence" value="ECO:0007669"/>
    <property type="project" value="UniProtKB-KW"/>
</dbReference>
<dbReference type="Pfam" id="PF00384">
    <property type="entry name" value="Molybdopterin"/>
    <property type="match status" value="1"/>
</dbReference>
<evidence type="ECO:0000256" key="7">
    <source>
        <dbReference type="ARBA" id="ARBA00023004"/>
    </source>
</evidence>
<dbReference type="InterPro" id="IPR006656">
    <property type="entry name" value="Mopterin_OxRdtase"/>
</dbReference>
<keyword evidence="4" id="KW-0004">4Fe-4S</keyword>
<evidence type="ECO:0000256" key="9">
    <source>
        <dbReference type="ARBA" id="ARBA00023027"/>
    </source>
</evidence>
<dbReference type="CDD" id="cd02773">
    <property type="entry name" value="MopB_Res-Cmplx1_Nad11"/>
    <property type="match status" value="1"/>
</dbReference>
<dbReference type="GO" id="GO:0016651">
    <property type="term" value="F:oxidoreductase activity, acting on NAD(P)H"/>
    <property type="evidence" value="ECO:0007669"/>
    <property type="project" value="InterPro"/>
</dbReference>
<keyword evidence="7" id="KW-0408">Iron</keyword>
<name>A0A914DSF9_9BILA</name>
<dbReference type="Proteomes" id="UP000887540">
    <property type="component" value="Unplaced"/>
</dbReference>
<evidence type="ECO:0000313" key="13">
    <source>
        <dbReference type="WBParaSite" id="ACRNAN_scaffold3474.g15997.t1"/>
    </source>
</evidence>
<dbReference type="Gene3D" id="3.40.228.10">
    <property type="entry name" value="Dimethylsulfoxide Reductase, domain 2"/>
    <property type="match status" value="1"/>
</dbReference>
<dbReference type="Pfam" id="PF09326">
    <property type="entry name" value="NADH_dhqG_C"/>
    <property type="match status" value="1"/>
</dbReference>
<comment type="cofactor">
    <cofactor evidence="10">
        <name>[2Fe-2S] cluster</name>
        <dbReference type="ChEBI" id="CHEBI:190135"/>
    </cofactor>
</comment>
<organism evidence="12 13">
    <name type="scientific">Acrobeloides nanus</name>
    <dbReference type="NCBI Taxonomy" id="290746"/>
    <lineage>
        <taxon>Eukaryota</taxon>
        <taxon>Metazoa</taxon>
        <taxon>Ecdysozoa</taxon>
        <taxon>Nematoda</taxon>
        <taxon>Chromadorea</taxon>
        <taxon>Rhabditida</taxon>
        <taxon>Tylenchina</taxon>
        <taxon>Cephalobomorpha</taxon>
        <taxon>Cephaloboidea</taxon>
        <taxon>Cephalobidae</taxon>
        <taxon>Acrobeloides</taxon>
    </lineage>
</organism>
<dbReference type="GO" id="GO:0046872">
    <property type="term" value="F:metal ion binding"/>
    <property type="evidence" value="ECO:0007669"/>
    <property type="project" value="UniProtKB-KW"/>
</dbReference>
<accession>A0A914DSF9</accession>
<dbReference type="Pfam" id="PF22151">
    <property type="entry name" value="Fer4_NDSU1"/>
    <property type="match status" value="1"/>
</dbReference>
<dbReference type="WBParaSite" id="ACRNAN_scaffold3474.g15997.t1">
    <property type="protein sequence ID" value="ACRNAN_scaffold3474.g15997.t1"/>
    <property type="gene ID" value="ACRNAN_scaffold3474.g15997"/>
</dbReference>
<dbReference type="SUPFAM" id="SSF53706">
    <property type="entry name" value="Formate dehydrogenase/DMSO reductase, domains 1-3"/>
    <property type="match status" value="1"/>
</dbReference>
<evidence type="ECO:0000256" key="1">
    <source>
        <dbReference type="ARBA" id="ARBA00001966"/>
    </source>
</evidence>
<keyword evidence="9" id="KW-0520">NAD</keyword>
<keyword evidence="6" id="KW-1278">Translocase</keyword>
<evidence type="ECO:0000256" key="2">
    <source>
        <dbReference type="ARBA" id="ARBA00005404"/>
    </source>
</evidence>
<evidence type="ECO:0000256" key="5">
    <source>
        <dbReference type="ARBA" id="ARBA00022723"/>
    </source>
</evidence>
<proteinExistence type="inferred from homology"/>
<dbReference type="FunFam" id="3.40.50.740:FF:000012">
    <property type="entry name" value="NADH dehydrogenase [ubiquinone] iron-sulfur protein 1 mitochondrial"/>
    <property type="match status" value="1"/>
</dbReference>
<dbReference type="InterPro" id="IPR050123">
    <property type="entry name" value="Prok_molybdopt-oxidoreductase"/>
</dbReference>
<evidence type="ECO:0000313" key="12">
    <source>
        <dbReference type="Proteomes" id="UP000887540"/>
    </source>
</evidence>
<protein>
    <recommendedName>
        <fullName evidence="3">NADH-ubiquinone oxidoreductase 75 kDa subunit, mitochondrial</fullName>
    </recommendedName>
</protein>
<dbReference type="Gene3D" id="3.40.50.740">
    <property type="match status" value="2"/>
</dbReference>